<accession>A0A8C9QVC7</accession>
<dbReference type="Ensembl" id="ENSSDAT00000031070.1">
    <property type="protein sequence ID" value="ENSSDAP00000027186.1"/>
    <property type="gene ID" value="ENSSDAG00000024632.1"/>
</dbReference>
<evidence type="ECO:0000256" key="1">
    <source>
        <dbReference type="ARBA" id="ARBA00009054"/>
    </source>
</evidence>
<dbReference type="Proteomes" id="UP000694422">
    <property type="component" value="Unplaced"/>
</dbReference>
<keyword evidence="2" id="KW-0143">Chaperone</keyword>
<dbReference type="GO" id="GO:0000774">
    <property type="term" value="F:adenyl-nucleotide exchange factor activity"/>
    <property type="evidence" value="ECO:0007669"/>
    <property type="project" value="InterPro"/>
</dbReference>
<proteinExistence type="inferred from homology"/>
<reference evidence="3" key="1">
    <citation type="submission" date="2025-08" db="UniProtKB">
        <authorList>
            <consortium name="Ensembl"/>
        </authorList>
    </citation>
    <scope>IDENTIFICATION</scope>
</reference>
<dbReference type="InterPro" id="IPR000740">
    <property type="entry name" value="GrpE"/>
</dbReference>
<dbReference type="InterPro" id="IPR013805">
    <property type="entry name" value="GrpE_CC"/>
</dbReference>
<dbReference type="AlphaFoldDB" id="A0A8C9QVC7"/>
<evidence type="ECO:0000256" key="2">
    <source>
        <dbReference type="ARBA" id="ARBA00023186"/>
    </source>
</evidence>
<dbReference type="GO" id="GO:0051087">
    <property type="term" value="F:protein-folding chaperone binding"/>
    <property type="evidence" value="ECO:0007669"/>
    <property type="project" value="InterPro"/>
</dbReference>
<dbReference type="GO" id="GO:0001405">
    <property type="term" value="C:PAM complex, Tim23 associated import motor"/>
    <property type="evidence" value="ECO:0007669"/>
    <property type="project" value="TreeGrafter"/>
</dbReference>
<dbReference type="GO" id="GO:0042803">
    <property type="term" value="F:protein homodimerization activity"/>
    <property type="evidence" value="ECO:0007669"/>
    <property type="project" value="InterPro"/>
</dbReference>
<dbReference type="Pfam" id="PF01025">
    <property type="entry name" value="GrpE"/>
    <property type="match status" value="1"/>
</dbReference>
<dbReference type="GO" id="GO:0006457">
    <property type="term" value="P:protein folding"/>
    <property type="evidence" value="ECO:0007669"/>
    <property type="project" value="InterPro"/>
</dbReference>
<sequence>MVARCVRLVQHNIPALALSLKPSPWLLCTATKQKNNAQSLEEKMGHNEQKTEHPWKRRSSLNTLADIENFRQRSQKLVEKGKIIRHPGLLQRLAGGCGHSGEGNAECSKEITDENPHLKSLYKGLVLTEVQIQKVFTKHGLLKLNPLGAKIDSYEHEALFHTPVEGKEPAWWCWLARWGTSCRGARSGKEACFLFCSKKQ</sequence>
<reference evidence="3" key="2">
    <citation type="submission" date="2025-09" db="UniProtKB">
        <authorList>
            <consortium name="Ensembl"/>
        </authorList>
    </citation>
    <scope>IDENTIFICATION</scope>
</reference>
<dbReference type="PANTHER" id="PTHR21237">
    <property type="entry name" value="GRPE PROTEIN"/>
    <property type="match status" value="1"/>
</dbReference>
<protein>
    <submittedName>
        <fullName evidence="3">Uncharacterized protein</fullName>
    </submittedName>
</protein>
<dbReference type="Gene3D" id="3.90.20.20">
    <property type="match status" value="1"/>
</dbReference>
<comment type="similarity">
    <text evidence="1">Belongs to the GrpE family.</text>
</comment>
<dbReference type="GO" id="GO:0051082">
    <property type="term" value="F:unfolded protein binding"/>
    <property type="evidence" value="ECO:0007669"/>
    <property type="project" value="TreeGrafter"/>
</dbReference>
<name>A0A8C9QVC7_SPEDA</name>
<dbReference type="SUPFAM" id="SSF58014">
    <property type="entry name" value="Coiled-coil domain of nucleotide exchange factor GrpE"/>
    <property type="match status" value="1"/>
</dbReference>
<dbReference type="GO" id="GO:0030150">
    <property type="term" value="P:protein import into mitochondrial matrix"/>
    <property type="evidence" value="ECO:0007669"/>
    <property type="project" value="TreeGrafter"/>
</dbReference>
<keyword evidence="4" id="KW-1185">Reference proteome</keyword>
<evidence type="ECO:0000313" key="4">
    <source>
        <dbReference type="Proteomes" id="UP000694422"/>
    </source>
</evidence>
<organism evidence="3 4">
    <name type="scientific">Spermophilus dauricus</name>
    <name type="common">Daurian ground squirrel</name>
    <dbReference type="NCBI Taxonomy" id="99837"/>
    <lineage>
        <taxon>Eukaryota</taxon>
        <taxon>Metazoa</taxon>
        <taxon>Chordata</taxon>
        <taxon>Craniata</taxon>
        <taxon>Vertebrata</taxon>
        <taxon>Euteleostomi</taxon>
        <taxon>Mammalia</taxon>
        <taxon>Eutheria</taxon>
        <taxon>Euarchontoglires</taxon>
        <taxon>Glires</taxon>
        <taxon>Rodentia</taxon>
        <taxon>Sciuromorpha</taxon>
        <taxon>Sciuridae</taxon>
        <taxon>Xerinae</taxon>
        <taxon>Marmotini</taxon>
        <taxon>Spermophilus</taxon>
    </lineage>
</organism>
<evidence type="ECO:0000313" key="3">
    <source>
        <dbReference type="Ensembl" id="ENSSDAP00000027186.1"/>
    </source>
</evidence>
<dbReference type="PANTHER" id="PTHR21237:SF25">
    <property type="entry name" value="GRPE PROTEIN HOMOLOG 1, MITOCHONDRIAL"/>
    <property type="match status" value="1"/>
</dbReference>